<keyword evidence="2" id="KW-1185">Reference proteome</keyword>
<dbReference type="OrthoDB" id="423117at2759"/>
<dbReference type="EMBL" id="CAJNIZ010045652">
    <property type="protein sequence ID" value="CAE7726104.1"/>
    <property type="molecule type" value="Genomic_DNA"/>
</dbReference>
<reference evidence="1" key="1">
    <citation type="submission" date="2021-02" db="EMBL/GenBank/DDBJ databases">
        <authorList>
            <person name="Dougan E. K."/>
            <person name="Rhodes N."/>
            <person name="Thang M."/>
            <person name="Chan C."/>
        </authorList>
    </citation>
    <scope>NUCLEOTIDE SEQUENCE</scope>
</reference>
<proteinExistence type="predicted"/>
<sequence>DRFLQKQLRILIICTEPLHKEFARHLKQQKAGRLDMLQWHARRATGALVNETIRSTLEMMNSPDMPRWLGCHPGAVNIEDVAEEDLQVAEQLFSFVVEVAGNRAWSQRVFSDLLPYNVTLIFQEDQAARLAASTKLQKIAGAMVALDLLAKRPGETKTRLEDVFGWLADKCQRHSKAMKFSPFSRHVYTMTAPNAGQIRPTQTDLLQFDSGNAQKFLAETTPYTTENTAVPTDAEGNILASPDLVRKHWRKAGFHANRDAVAAFGLVLSCGIADLERGVPQSWAGCLLWKSGVFFHQAKNTYALSLGFKKYAVLAMPLRPTVIDGEACRSDSCRL</sequence>
<protein>
    <submittedName>
        <fullName evidence="1">Uncharacterized protein</fullName>
    </submittedName>
</protein>
<evidence type="ECO:0000313" key="2">
    <source>
        <dbReference type="Proteomes" id="UP000649617"/>
    </source>
</evidence>
<dbReference type="AlphaFoldDB" id="A0A812XID8"/>
<name>A0A812XID8_SYMPI</name>
<evidence type="ECO:0000313" key="1">
    <source>
        <dbReference type="EMBL" id="CAE7726104.1"/>
    </source>
</evidence>
<comment type="caution">
    <text evidence="1">The sequence shown here is derived from an EMBL/GenBank/DDBJ whole genome shotgun (WGS) entry which is preliminary data.</text>
</comment>
<organism evidence="1 2">
    <name type="scientific">Symbiodinium pilosum</name>
    <name type="common">Dinoflagellate</name>
    <dbReference type="NCBI Taxonomy" id="2952"/>
    <lineage>
        <taxon>Eukaryota</taxon>
        <taxon>Sar</taxon>
        <taxon>Alveolata</taxon>
        <taxon>Dinophyceae</taxon>
        <taxon>Suessiales</taxon>
        <taxon>Symbiodiniaceae</taxon>
        <taxon>Symbiodinium</taxon>
    </lineage>
</organism>
<accession>A0A812XID8</accession>
<gene>
    <name evidence="1" type="ORF">SPIL2461_LOCUS20774</name>
</gene>
<feature type="non-terminal residue" evidence="1">
    <location>
        <position position="1"/>
    </location>
</feature>
<dbReference type="Proteomes" id="UP000649617">
    <property type="component" value="Unassembled WGS sequence"/>
</dbReference>